<keyword evidence="3" id="KW-0812">Transmembrane</keyword>
<dbReference type="PROSITE" id="PS00061">
    <property type="entry name" value="ADH_SHORT"/>
    <property type="match status" value="1"/>
</dbReference>
<dbReference type="Pfam" id="PF00106">
    <property type="entry name" value="adh_short"/>
    <property type="match status" value="1"/>
</dbReference>
<feature type="transmembrane region" description="Helical" evidence="3">
    <location>
        <begin position="6"/>
        <end position="24"/>
    </location>
</feature>
<comment type="similarity">
    <text evidence="2">Belongs to the short-chain dehydrogenases/reductases (SDR) family.</text>
</comment>
<keyword evidence="5" id="KW-1185">Reference proteome</keyword>
<evidence type="ECO:0000313" key="5">
    <source>
        <dbReference type="Proteomes" id="UP000887568"/>
    </source>
</evidence>
<keyword evidence="1" id="KW-0560">Oxidoreductase</keyword>
<dbReference type="PRINTS" id="PR00081">
    <property type="entry name" value="GDHRDH"/>
</dbReference>
<dbReference type="Gene3D" id="3.40.50.720">
    <property type="entry name" value="NAD(P)-binding Rossmann-like Domain"/>
    <property type="match status" value="1"/>
</dbReference>
<accession>A0A914ARM4</accession>
<dbReference type="GO" id="GO:0008202">
    <property type="term" value="P:steroid metabolic process"/>
    <property type="evidence" value="ECO:0007669"/>
    <property type="project" value="TreeGrafter"/>
</dbReference>
<feature type="transmembrane region" description="Helical" evidence="3">
    <location>
        <begin position="31"/>
        <end position="49"/>
    </location>
</feature>
<dbReference type="PRINTS" id="PR00080">
    <property type="entry name" value="SDRFAMILY"/>
</dbReference>
<dbReference type="Proteomes" id="UP000887568">
    <property type="component" value="Unplaced"/>
</dbReference>
<dbReference type="PANTHER" id="PTHR43313">
    <property type="entry name" value="SHORT-CHAIN DEHYDROGENASE/REDUCTASE FAMILY 9C"/>
    <property type="match status" value="1"/>
</dbReference>
<evidence type="ECO:0000313" key="4">
    <source>
        <dbReference type="EnsemblMetazoa" id="XP_038066041.1"/>
    </source>
</evidence>
<evidence type="ECO:0000256" key="2">
    <source>
        <dbReference type="RuleBase" id="RU000363"/>
    </source>
</evidence>
<dbReference type="RefSeq" id="XP_038066041.1">
    <property type="nucleotide sequence ID" value="XM_038210113.1"/>
</dbReference>
<dbReference type="OrthoDB" id="5296at2759"/>
<organism evidence="4 5">
    <name type="scientific">Patiria miniata</name>
    <name type="common">Bat star</name>
    <name type="synonym">Asterina miniata</name>
    <dbReference type="NCBI Taxonomy" id="46514"/>
    <lineage>
        <taxon>Eukaryota</taxon>
        <taxon>Metazoa</taxon>
        <taxon>Echinodermata</taxon>
        <taxon>Eleutherozoa</taxon>
        <taxon>Asterozoa</taxon>
        <taxon>Asteroidea</taxon>
        <taxon>Valvatacea</taxon>
        <taxon>Valvatida</taxon>
        <taxon>Asterinidae</taxon>
        <taxon>Patiria</taxon>
    </lineage>
</organism>
<reference evidence="4" key="1">
    <citation type="submission" date="2022-11" db="UniProtKB">
        <authorList>
            <consortium name="EnsemblMetazoa"/>
        </authorList>
    </citation>
    <scope>IDENTIFICATION</scope>
</reference>
<dbReference type="InterPro" id="IPR020904">
    <property type="entry name" value="Sc_DH/Rdtase_CS"/>
</dbReference>
<evidence type="ECO:0000256" key="3">
    <source>
        <dbReference type="SAM" id="Phobius"/>
    </source>
</evidence>
<dbReference type="SUPFAM" id="SSF51735">
    <property type="entry name" value="NAD(P)-binding Rossmann-fold domains"/>
    <property type="match status" value="1"/>
</dbReference>
<dbReference type="EnsemblMetazoa" id="XM_038210113.1">
    <property type="protein sequence ID" value="XP_038066041.1"/>
    <property type="gene ID" value="LOC119736100"/>
</dbReference>
<dbReference type="PANTHER" id="PTHR43313:SF36">
    <property type="entry name" value="D-BETA-HYDROXYBUTYRATE DEHYDROGENASE, MITOCHONDRIAL"/>
    <property type="match status" value="1"/>
</dbReference>
<proteinExistence type="inferred from homology"/>
<protein>
    <submittedName>
        <fullName evidence="4">Uncharacterized protein</fullName>
    </submittedName>
</protein>
<dbReference type="AlphaFoldDB" id="A0A914ARM4"/>
<dbReference type="InterPro" id="IPR002347">
    <property type="entry name" value="SDR_fam"/>
</dbReference>
<dbReference type="InterPro" id="IPR036291">
    <property type="entry name" value="NAD(P)-bd_dom_sf"/>
</dbReference>
<keyword evidence="3" id="KW-0472">Membrane</keyword>
<evidence type="ECO:0000256" key="1">
    <source>
        <dbReference type="ARBA" id="ARBA00023002"/>
    </source>
</evidence>
<dbReference type="GeneID" id="119736100"/>
<dbReference type="OMA" id="PHERYFP"/>
<dbReference type="GO" id="GO:0016491">
    <property type="term" value="F:oxidoreductase activity"/>
    <property type="evidence" value="ECO:0007669"/>
    <property type="project" value="UniProtKB-KW"/>
</dbReference>
<name>A0A914ARM4_PATMI</name>
<sequence>MAAVRITNAVVFALCLYVCLVWIVPRIGEEFLSRFFGCILSVSFSYFIAGRFTGGKIPSVRGRAVLVTGCDTGIGNTLARRLDDLGFRVFAGCLFAEGPGALGLTSECSGRLEVIQLDVTSDHEVSQAVKSVRESLSTTGDVLWGVVNNAGTACWGEAEWISLDRYKKLAEVNLWGMIRVTKAFLPLIRNSKGRVVNMSSMLGRVSMPVCSAYSITKYGVQAFTDSLRNELASNFGVSAVIVEPGNFSGGGSAMFTREYMTKDLNKVWSETTAEVQEVYGVEYFESTRNNIVNASQSFSPTSLVPVVDACTNALTDANPHERYFPGNLTSKLTVYVFSFLPAPITDFVLGIYYKIISVPVKGAKKNGPR</sequence>
<keyword evidence="3" id="KW-1133">Transmembrane helix</keyword>